<sequence length="149" mass="15964">MQRRMLAKTALATAAAALPAAALAQYGTNQGSGMNQGAMGVGSGMDAELNIVFTEENPGHWQSLAQLHVPNVSVSGNQLSVSTPHPMTEAHYIVSHTVVLENGQFLDRKTFSWKDQPASKHILPAGYSGKVTVTSTCNLHDFWVKTMTV</sequence>
<protein>
    <submittedName>
        <fullName evidence="3">Superoxide reductase</fullName>
        <ecNumber evidence="3">1.15.1.2</ecNumber>
    </submittedName>
</protein>
<dbReference type="GO" id="GO:0050605">
    <property type="term" value="F:superoxide reductase activity"/>
    <property type="evidence" value="ECO:0007669"/>
    <property type="project" value="UniProtKB-EC"/>
</dbReference>
<keyword evidence="4" id="KW-1185">Reference proteome</keyword>
<dbReference type="Pfam" id="PF01880">
    <property type="entry name" value="Desulfoferrodox"/>
    <property type="match status" value="1"/>
</dbReference>
<evidence type="ECO:0000313" key="3">
    <source>
        <dbReference type="EMBL" id="MBB5373083.1"/>
    </source>
</evidence>
<evidence type="ECO:0000256" key="1">
    <source>
        <dbReference type="SAM" id="SignalP"/>
    </source>
</evidence>
<accession>A0A840VBD0</accession>
<evidence type="ECO:0000259" key="2">
    <source>
        <dbReference type="Pfam" id="PF01880"/>
    </source>
</evidence>
<dbReference type="InterPro" id="IPR036073">
    <property type="entry name" value="Desulfoferrodoxin_Fe-bd_dom_sf"/>
</dbReference>
<dbReference type="SUPFAM" id="SSF49367">
    <property type="entry name" value="Superoxide reductase-like"/>
    <property type="match status" value="1"/>
</dbReference>
<gene>
    <name evidence="3" type="ORF">HNP71_001341</name>
</gene>
<dbReference type="EMBL" id="JACHFJ010000004">
    <property type="protein sequence ID" value="MBB5373083.1"/>
    <property type="molecule type" value="Genomic_DNA"/>
</dbReference>
<feature type="signal peptide" evidence="1">
    <location>
        <begin position="1"/>
        <end position="24"/>
    </location>
</feature>
<feature type="domain" description="Desulfoferrodoxin ferrous iron-binding" evidence="2">
    <location>
        <begin position="79"/>
        <end position="144"/>
    </location>
</feature>
<dbReference type="InterPro" id="IPR002742">
    <property type="entry name" value="Desulfoferrodoxin_Fe-bd_dom"/>
</dbReference>
<keyword evidence="1" id="KW-0732">Signal</keyword>
<dbReference type="Proteomes" id="UP000553706">
    <property type="component" value="Unassembled WGS sequence"/>
</dbReference>
<dbReference type="Gene3D" id="2.60.40.730">
    <property type="entry name" value="SOR catalytic domain"/>
    <property type="match status" value="1"/>
</dbReference>
<feature type="chain" id="PRO_5032625189" evidence="1">
    <location>
        <begin position="25"/>
        <end position="149"/>
    </location>
</feature>
<name>A0A840VBD0_9PROT</name>
<proteinExistence type="predicted"/>
<reference evidence="3 4" key="1">
    <citation type="submission" date="2020-08" db="EMBL/GenBank/DDBJ databases">
        <title>Genomic Encyclopedia of Type Strains, Phase IV (KMG-IV): sequencing the most valuable type-strain genomes for metagenomic binning, comparative biology and taxonomic classification.</title>
        <authorList>
            <person name="Goeker M."/>
        </authorList>
    </citation>
    <scope>NUCLEOTIDE SEQUENCE [LARGE SCALE GENOMIC DNA]</scope>
    <source>
        <strain evidence="3 4">DSM 27026</strain>
    </source>
</reference>
<comment type="caution">
    <text evidence="3">The sequence shown here is derived from an EMBL/GenBank/DDBJ whole genome shotgun (WGS) entry which is preliminary data.</text>
</comment>
<organism evidence="3 4">
    <name type="scientific">Acidocella aromatica</name>
    <dbReference type="NCBI Taxonomy" id="1303579"/>
    <lineage>
        <taxon>Bacteria</taxon>
        <taxon>Pseudomonadati</taxon>
        <taxon>Pseudomonadota</taxon>
        <taxon>Alphaproteobacteria</taxon>
        <taxon>Acetobacterales</taxon>
        <taxon>Acidocellaceae</taxon>
        <taxon>Acidocella</taxon>
    </lineage>
</organism>
<evidence type="ECO:0000313" key="4">
    <source>
        <dbReference type="Proteomes" id="UP000553706"/>
    </source>
</evidence>
<keyword evidence="3" id="KW-0560">Oxidoreductase</keyword>
<dbReference type="GO" id="GO:0005506">
    <property type="term" value="F:iron ion binding"/>
    <property type="evidence" value="ECO:0007669"/>
    <property type="project" value="InterPro"/>
</dbReference>
<dbReference type="AlphaFoldDB" id="A0A840VBD0"/>
<dbReference type="EC" id="1.15.1.2" evidence="3"/>
<dbReference type="RefSeq" id="WP_183266101.1">
    <property type="nucleotide sequence ID" value="NZ_JACHFJ010000004.1"/>
</dbReference>